<keyword evidence="2" id="KW-1185">Reference proteome</keyword>
<gene>
    <name evidence="1" type="ORF">NM688_g1628</name>
</gene>
<sequence>MLASLRSFSEHMRNVPGRYLRTLVMYDPSITTIGVNLLIGLTALFTTPSWLCRNVDDTFATSSIRSETFPEPSVGNCGKQAHVPPIFRWSLLECASMTDPRVVERSYESMRMIPREIYHDNFWKALPDTEETLVEVDLLVMWCDMSTDDCLWAANRTAVMYSAERKHGRCRKVEFITMNGNNHFAEFMAIVANILLP</sequence>
<dbReference type="EMBL" id="JANHOG010000181">
    <property type="protein sequence ID" value="KAJ3557142.1"/>
    <property type="molecule type" value="Genomic_DNA"/>
</dbReference>
<reference evidence="1" key="1">
    <citation type="submission" date="2022-07" db="EMBL/GenBank/DDBJ databases">
        <title>Genome Sequence of Phlebia brevispora.</title>
        <authorList>
            <person name="Buettner E."/>
        </authorList>
    </citation>
    <scope>NUCLEOTIDE SEQUENCE</scope>
    <source>
        <strain evidence="1">MPL23</strain>
    </source>
</reference>
<name>A0ACC1TB97_9APHY</name>
<organism evidence="1 2">
    <name type="scientific">Phlebia brevispora</name>
    <dbReference type="NCBI Taxonomy" id="194682"/>
    <lineage>
        <taxon>Eukaryota</taxon>
        <taxon>Fungi</taxon>
        <taxon>Dikarya</taxon>
        <taxon>Basidiomycota</taxon>
        <taxon>Agaricomycotina</taxon>
        <taxon>Agaricomycetes</taxon>
        <taxon>Polyporales</taxon>
        <taxon>Meruliaceae</taxon>
        <taxon>Phlebia</taxon>
    </lineage>
</organism>
<evidence type="ECO:0000313" key="2">
    <source>
        <dbReference type="Proteomes" id="UP001148662"/>
    </source>
</evidence>
<evidence type="ECO:0000313" key="1">
    <source>
        <dbReference type="EMBL" id="KAJ3557142.1"/>
    </source>
</evidence>
<accession>A0ACC1TB97</accession>
<dbReference type="Proteomes" id="UP001148662">
    <property type="component" value="Unassembled WGS sequence"/>
</dbReference>
<comment type="caution">
    <text evidence="1">The sequence shown here is derived from an EMBL/GenBank/DDBJ whole genome shotgun (WGS) entry which is preliminary data.</text>
</comment>
<proteinExistence type="predicted"/>
<protein>
    <submittedName>
        <fullName evidence="1">Uncharacterized protein</fullName>
    </submittedName>
</protein>